<feature type="transmembrane region" description="Helical" evidence="11">
    <location>
        <begin position="9"/>
        <end position="31"/>
    </location>
</feature>
<dbReference type="OrthoDB" id="9788673at2"/>
<dbReference type="GO" id="GO:0098797">
    <property type="term" value="C:plasma membrane protein complex"/>
    <property type="evidence" value="ECO:0007669"/>
    <property type="project" value="TreeGrafter"/>
</dbReference>
<dbReference type="PANTHER" id="PTHR33446">
    <property type="entry name" value="PROTEIN TONB-RELATED"/>
    <property type="match status" value="1"/>
</dbReference>
<feature type="compositionally biased region" description="Basic and acidic residues" evidence="10">
    <location>
        <begin position="60"/>
        <end position="86"/>
    </location>
</feature>
<dbReference type="PROSITE" id="PS52015">
    <property type="entry name" value="TONB_CTD"/>
    <property type="match status" value="1"/>
</dbReference>
<dbReference type="EMBL" id="CP001390">
    <property type="protein sequence ID" value="ACM20161.1"/>
    <property type="molecule type" value="Genomic_DNA"/>
</dbReference>
<keyword evidence="6 11" id="KW-0812">Transmembrane</keyword>
<dbReference type="InterPro" id="IPR051045">
    <property type="entry name" value="TonB-dependent_transducer"/>
</dbReference>
<reference evidence="13 14" key="1">
    <citation type="submission" date="2009-01" db="EMBL/GenBank/DDBJ databases">
        <title>Complete sequence of Geobacter sp. FRC-32.</title>
        <authorList>
            <consortium name="US DOE Joint Genome Institute"/>
            <person name="Lucas S."/>
            <person name="Copeland A."/>
            <person name="Lapidus A."/>
            <person name="Glavina del Rio T."/>
            <person name="Dalin E."/>
            <person name="Tice H."/>
            <person name="Bruce D."/>
            <person name="Goodwin L."/>
            <person name="Pitluck S."/>
            <person name="Saunders E."/>
            <person name="Brettin T."/>
            <person name="Detter J.C."/>
            <person name="Han C."/>
            <person name="Larimer F."/>
            <person name="Land M."/>
            <person name="Hauser L."/>
            <person name="Kyrpides N."/>
            <person name="Ovchinnikova G."/>
            <person name="Kostka J."/>
            <person name="Richardson P."/>
        </authorList>
    </citation>
    <scope>NUCLEOTIDE SEQUENCE [LARGE SCALE GENOMIC DNA]</scope>
    <source>
        <strain evidence="14">DSM 22248 / JCM 15807 / FRC-32</strain>
    </source>
</reference>
<dbReference type="Proteomes" id="UP000007721">
    <property type="component" value="Chromosome"/>
</dbReference>
<keyword evidence="9 11" id="KW-0472">Membrane</keyword>
<dbReference type="eggNOG" id="COG0810">
    <property type="taxonomic scope" value="Bacteria"/>
</dbReference>
<evidence type="ECO:0000256" key="3">
    <source>
        <dbReference type="ARBA" id="ARBA00022448"/>
    </source>
</evidence>
<name>B9M773_GEODF</name>
<keyword evidence="5" id="KW-0997">Cell inner membrane</keyword>
<dbReference type="InterPro" id="IPR006260">
    <property type="entry name" value="TonB/TolA_C"/>
</dbReference>
<proteinExistence type="inferred from homology"/>
<organism evidence="13 14">
    <name type="scientific">Geotalea daltonii (strain DSM 22248 / JCM 15807 / FRC-32)</name>
    <name type="common">Geobacter daltonii</name>
    <dbReference type="NCBI Taxonomy" id="316067"/>
    <lineage>
        <taxon>Bacteria</taxon>
        <taxon>Pseudomonadati</taxon>
        <taxon>Thermodesulfobacteriota</taxon>
        <taxon>Desulfuromonadia</taxon>
        <taxon>Geobacterales</taxon>
        <taxon>Geobacteraceae</taxon>
        <taxon>Geotalea</taxon>
    </lineage>
</organism>
<keyword evidence="7" id="KW-0653">Protein transport</keyword>
<evidence type="ECO:0000256" key="1">
    <source>
        <dbReference type="ARBA" id="ARBA00004383"/>
    </source>
</evidence>
<evidence type="ECO:0000256" key="9">
    <source>
        <dbReference type="ARBA" id="ARBA00023136"/>
    </source>
</evidence>
<dbReference type="GO" id="GO:0055085">
    <property type="term" value="P:transmembrane transport"/>
    <property type="evidence" value="ECO:0007669"/>
    <property type="project" value="InterPro"/>
</dbReference>
<dbReference type="NCBIfam" id="TIGR01352">
    <property type="entry name" value="tonB_Cterm"/>
    <property type="match status" value="1"/>
</dbReference>
<dbReference type="Pfam" id="PF03544">
    <property type="entry name" value="TonB_C"/>
    <property type="match status" value="1"/>
</dbReference>
<feature type="region of interest" description="Disordered" evidence="10">
    <location>
        <begin position="52"/>
        <end position="86"/>
    </location>
</feature>
<evidence type="ECO:0000256" key="6">
    <source>
        <dbReference type="ARBA" id="ARBA00022692"/>
    </source>
</evidence>
<evidence type="ECO:0000256" key="4">
    <source>
        <dbReference type="ARBA" id="ARBA00022475"/>
    </source>
</evidence>
<evidence type="ECO:0000256" key="11">
    <source>
        <dbReference type="SAM" id="Phobius"/>
    </source>
</evidence>
<gene>
    <name evidence="13" type="ordered locus">Geob_1803</name>
</gene>
<keyword evidence="14" id="KW-1185">Reference proteome</keyword>
<dbReference type="HOGENOM" id="CLU_979202_0_0_7"/>
<keyword evidence="3" id="KW-0813">Transport</keyword>
<feature type="domain" description="TonB C-terminal" evidence="12">
    <location>
        <begin position="184"/>
        <end position="280"/>
    </location>
</feature>
<dbReference type="GO" id="GO:0015031">
    <property type="term" value="P:protein transport"/>
    <property type="evidence" value="ECO:0007669"/>
    <property type="project" value="UniProtKB-KW"/>
</dbReference>
<dbReference type="PANTHER" id="PTHR33446:SF2">
    <property type="entry name" value="PROTEIN TONB"/>
    <property type="match status" value="1"/>
</dbReference>
<evidence type="ECO:0000256" key="8">
    <source>
        <dbReference type="ARBA" id="ARBA00022989"/>
    </source>
</evidence>
<sequence length="284" mass="32564">MSDKHIEKIFLYLLAISLLLHVAVFAFFILFPQEKNPPKQEPYMVELRDLPEVKAPPPQEQKKTSRLAEKQRRVPKEIAPKGEREVERLAPPLQPPVAKPGQQATREEIRIPQRQERGIIPREEAPRGESVFKPNRQEQPSLAKLFPSSGKMAKIEENYRKKYGPEVEDGEASFLNTDDILFGSFLRRFETAVYGVWRYPQEAARHGIQGVTPVRITFNRKGEVVDVKLLESSGSRILDEEVLRTLREIGRIGSFPRGYTKDTFKLIAFFQYINSSSGIRGSLH</sequence>
<evidence type="ECO:0000256" key="7">
    <source>
        <dbReference type="ARBA" id="ARBA00022927"/>
    </source>
</evidence>
<dbReference type="Gene3D" id="3.30.1150.10">
    <property type="match status" value="1"/>
</dbReference>
<accession>B9M773</accession>
<evidence type="ECO:0000256" key="5">
    <source>
        <dbReference type="ARBA" id="ARBA00022519"/>
    </source>
</evidence>
<evidence type="ECO:0000313" key="13">
    <source>
        <dbReference type="EMBL" id="ACM20161.1"/>
    </source>
</evidence>
<dbReference type="SUPFAM" id="SSF74653">
    <property type="entry name" value="TolA/TonB C-terminal domain"/>
    <property type="match status" value="1"/>
</dbReference>
<comment type="subcellular location">
    <subcellularLocation>
        <location evidence="1">Cell inner membrane</location>
        <topology evidence="1">Single-pass membrane protein</topology>
        <orientation evidence="1">Periplasmic side</orientation>
    </subcellularLocation>
</comment>
<dbReference type="KEGG" id="geo:Geob_1803"/>
<dbReference type="InterPro" id="IPR037682">
    <property type="entry name" value="TonB_C"/>
</dbReference>
<evidence type="ECO:0000256" key="10">
    <source>
        <dbReference type="SAM" id="MobiDB-lite"/>
    </source>
</evidence>
<protein>
    <submittedName>
        <fullName evidence="13">Periplasmic energy transduction protein, TonB-related</fullName>
    </submittedName>
</protein>
<keyword evidence="4" id="KW-1003">Cell membrane</keyword>
<evidence type="ECO:0000256" key="2">
    <source>
        <dbReference type="ARBA" id="ARBA00006555"/>
    </source>
</evidence>
<evidence type="ECO:0000313" key="14">
    <source>
        <dbReference type="Proteomes" id="UP000007721"/>
    </source>
</evidence>
<dbReference type="GO" id="GO:0031992">
    <property type="term" value="F:energy transducer activity"/>
    <property type="evidence" value="ECO:0007669"/>
    <property type="project" value="TreeGrafter"/>
</dbReference>
<comment type="similarity">
    <text evidence="2">Belongs to the TonB family.</text>
</comment>
<dbReference type="RefSeq" id="WP_012646890.1">
    <property type="nucleotide sequence ID" value="NC_011979.1"/>
</dbReference>
<dbReference type="AlphaFoldDB" id="B9M773"/>
<evidence type="ECO:0000259" key="12">
    <source>
        <dbReference type="PROSITE" id="PS52015"/>
    </source>
</evidence>
<dbReference type="STRING" id="316067.Geob_1803"/>
<keyword evidence="8 11" id="KW-1133">Transmembrane helix</keyword>